<dbReference type="PATRIC" id="fig|1246995.3.peg.2944"/>
<organism evidence="4 5">
    <name type="scientific">Actinoplanes friuliensis DSM 7358</name>
    <dbReference type="NCBI Taxonomy" id="1246995"/>
    <lineage>
        <taxon>Bacteria</taxon>
        <taxon>Bacillati</taxon>
        <taxon>Actinomycetota</taxon>
        <taxon>Actinomycetes</taxon>
        <taxon>Micromonosporales</taxon>
        <taxon>Micromonosporaceae</taxon>
        <taxon>Actinoplanes</taxon>
    </lineage>
</organism>
<evidence type="ECO:0000256" key="2">
    <source>
        <dbReference type="ARBA" id="ARBA00023163"/>
    </source>
</evidence>
<dbReference type="eggNOG" id="COG2203">
    <property type="taxonomic scope" value="Bacteria"/>
</dbReference>
<dbReference type="HOGENOM" id="CLU_074354_4_0_11"/>
<dbReference type="Gene3D" id="1.10.10.10">
    <property type="entry name" value="Winged helix-like DNA-binding domain superfamily/Winged helix DNA-binding domain"/>
    <property type="match status" value="1"/>
</dbReference>
<dbReference type="PROSITE" id="PS50921">
    <property type="entry name" value="ANTAR"/>
    <property type="match status" value="1"/>
</dbReference>
<dbReference type="GO" id="GO:0003723">
    <property type="term" value="F:RNA binding"/>
    <property type="evidence" value="ECO:0007669"/>
    <property type="project" value="InterPro"/>
</dbReference>
<dbReference type="AlphaFoldDB" id="U5VWL9"/>
<feature type="domain" description="ANTAR" evidence="3">
    <location>
        <begin position="177"/>
        <end position="238"/>
    </location>
</feature>
<evidence type="ECO:0000313" key="5">
    <source>
        <dbReference type="Proteomes" id="UP000017746"/>
    </source>
</evidence>
<dbReference type="SMART" id="SM01012">
    <property type="entry name" value="ANTAR"/>
    <property type="match status" value="1"/>
</dbReference>
<gene>
    <name evidence="4" type="ORF">AFR_14500</name>
</gene>
<keyword evidence="5" id="KW-1185">Reference proteome</keyword>
<dbReference type="Pfam" id="PF03861">
    <property type="entry name" value="ANTAR"/>
    <property type="match status" value="1"/>
</dbReference>
<dbReference type="InterPro" id="IPR029016">
    <property type="entry name" value="GAF-like_dom_sf"/>
</dbReference>
<name>U5VWL9_9ACTN</name>
<proteinExistence type="predicted"/>
<dbReference type="InterPro" id="IPR005561">
    <property type="entry name" value="ANTAR"/>
</dbReference>
<protein>
    <recommendedName>
        <fullName evidence="3">ANTAR domain-containing protein</fullName>
    </recommendedName>
</protein>
<evidence type="ECO:0000256" key="1">
    <source>
        <dbReference type="ARBA" id="ARBA00023015"/>
    </source>
</evidence>
<evidence type="ECO:0000259" key="3">
    <source>
        <dbReference type="PROSITE" id="PS50921"/>
    </source>
</evidence>
<dbReference type="KEGG" id="afs:AFR_14500"/>
<dbReference type="Proteomes" id="UP000017746">
    <property type="component" value="Chromosome"/>
</dbReference>
<reference evidence="4 5" key="1">
    <citation type="journal article" date="2014" name="J. Biotechnol.">
        <title>Complete genome sequence of the actinobacterium Actinoplanes friuliensis HAG 010964, producer of the lipopeptide antibiotic friulimycin.</title>
        <authorList>
            <person name="Ruckert C."/>
            <person name="Szczepanowski R."/>
            <person name="Albersmeier A."/>
            <person name="Goesmann A."/>
            <person name="Fischer N."/>
            <person name="Steinkamper A."/>
            <person name="Puhler A."/>
            <person name="Biener R."/>
            <person name="Schwartz D."/>
            <person name="Kalinowski J."/>
        </authorList>
    </citation>
    <scope>NUCLEOTIDE SEQUENCE [LARGE SCALE GENOMIC DNA]</scope>
    <source>
        <strain evidence="4 5">DSM 7358</strain>
    </source>
</reference>
<sequence length="243" mass="25240">MTTWSQQPSLPPSMAGNPLTETLIALAGTPDDASWIDTQLLTIAQSSADLITAIAYASVTAYREDAVTTVATTSDIARTVDQAQYDDQTGPCLEALDTAAPTPVPDISATMRWPGFRDSASRLGVTASLSIPLFAGRGVSVAALNLYSRDAYDLAPLIAAVSAAYDPAATPADEPLEPGGEALIAGLMGAFAVRARIQQAIGVIMATSHRTADAAYLVLRMRAAEKGTTLADTATAVITEQQV</sequence>
<dbReference type="EMBL" id="CP006272">
    <property type="protein sequence ID" value="AGZ41182.1"/>
    <property type="molecule type" value="Genomic_DNA"/>
</dbReference>
<dbReference type="RefSeq" id="WP_023361241.1">
    <property type="nucleotide sequence ID" value="NC_022657.1"/>
</dbReference>
<dbReference type="OrthoDB" id="3294302at2"/>
<dbReference type="STRING" id="1246995.AFR_14500"/>
<evidence type="ECO:0000313" key="4">
    <source>
        <dbReference type="EMBL" id="AGZ41182.1"/>
    </source>
</evidence>
<dbReference type="InterPro" id="IPR036388">
    <property type="entry name" value="WH-like_DNA-bd_sf"/>
</dbReference>
<keyword evidence="1" id="KW-0805">Transcription regulation</keyword>
<dbReference type="SUPFAM" id="SSF55781">
    <property type="entry name" value="GAF domain-like"/>
    <property type="match status" value="1"/>
</dbReference>
<dbReference type="Gene3D" id="3.30.450.40">
    <property type="match status" value="1"/>
</dbReference>
<keyword evidence="2" id="KW-0804">Transcription</keyword>
<accession>U5VWL9</accession>